<comment type="subunit">
    <text evidence="10">Monomer.</text>
</comment>
<dbReference type="PANTHER" id="PTHR11088">
    <property type="entry name" value="TRNA DIMETHYLALLYLTRANSFERASE"/>
    <property type="match status" value="1"/>
</dbReference>
<gene>
    <name evidence="10 14" type="primary">miaA</name>
    <name evidence="14" type="ORF">H9981_07135</name>
</gene>
<name>A0A9D1VXR7_9FIRM</name>
<dbReference type="GO" id="GO:0052381">
    <property type="term" value="F:tRNA dimethylallyltransferase activity"/>
    <property type="evidence" value="ECO:0007669"/>
    <property type="project" value="UniProtKB-UniRule"/>
</dbReference>
<comment type="cofactor">
    <cofactor evidence="1 10">
        <name>Mg(2+)</name>
        <dbReference type="ChEBI" id="CHEBI:18420"/>
    </cofactor>
</comment>
<reference evidence="14" key="2">
    <citation type="submission" date="2021-04" db="EMBL/GenBank/DDBJ databases">
        <authorList>
            <person name="Gilroy R."/>
        </authorList>
    </citation>
    <scope>NUCLEOTIDE SEQUENCE</scope>
    <source>
        <strain evidence="14">ChiSjej5B23-15282</strain>
    </source>
</reference>
<dbReference type="Gene3D" id="3.40.50.300">
    <property type="entry name" value="P-loop containing nucleotide triphosphate hydrolases"/>
    <property type="match status" value="1"/>
</dbReference>
<dbReference type="EC" id="2.5.1.75" evidence="10"/>
<evidence type="ECO:0000256" key="6">
    <source>
        <dbReference type="ARBA" id="ARBA00022741"/>
    </source>
</evidence>
<feature type="site" description="Interaction with substrate tRNA" evidence="10">
    <location>
        <position position="127"/>
    </location>
</feature>
<comment type="caution">
    <text evidence="14">The sequence shown here is derived from an EMBL/GenBank/DDBJ whole genome shotgun (WGS) entry which is preliminary data.</text>
</comment>
<protein>
    <recommendedName>
        <fullName evidence="10">tRNA dimethylallyltransferase</fullName>
        <ecNumber evidence="10">2.5.1.75</ecNumber>
    </recommendedName>
    <alternativeName>
        <fullName evidence="10">Dimethylallyl diphosphate:tRNA dimethylallyltransferase</fullName>
        <shortName evidence="10">DMAPP:tRNA dimethylallyltransferase</shortName>
        <shortName evidence="10">DMATase</shortName>
    </alternativeName>
    <alternativeName>
        <fullName evidence="10">Isopentenyl-diphosphate:tRNA isopentenyltransferase</fullName>
        <shortName evidence="10">IPP transferase</shortName>
        <shortName evidence="10">IPPT</shortName>
        <shortName evidence="10">IPTase</shortName>
    </alternativeName>
</protein>
<comment type="similarity">
    <text evidence="3 10 13">Belongs to the IPP transferase family.</text>
</comment>
<dbReference type="HAMAP" id="MF_00185">
    <property type="entry name" value="IPP_trans"/>
    <property type="match status" value="1"/>
</dbReference>
<evidence type="ECO:0000256" key="5">
    <source>
        <dbReference type="ARBA" id="ARBA00022694"/>
    </source>
</evidence>
<comment type="function">
    <text evidence="2 10 12">Catalyzes the transfer of a dimethylallyl group onto the adenine at position 37 in tRNAs that read codons beginning with uridine, leading to the formation of N6-(dimethylallyl)adenosine (i(6)A).</text>
</comment>
<keyword evidence="6 10" id="KW-0547">Nucleotide-binding</keyword>
<dbReference type="AlphaFoldDB" id="A0A9D1VXR7"/>
<accession>A0A9D1VXR7</accession>
<feature type="site" description="Interaction with substrate tRNA" evidence="10">
    <location>
        <position position="104"/>
    </location>
</feature>
<evidence type="ECO:0000256" key="11">
    <source>
        <dbReference type="RuleBase" id="RU003783"/>
    </source>
</evidence>
<reference evidence="14" key="1">
    <citation type="journal article" date="2021" name="PeerJ">
        <title>Extensive microbial diversity within the chicken gut microbiome revealed by metagenomics and culture.</title>
        <authorList>
            <person name="Gilroy R."/>
            <person name="Ravi A."/>
            <person name="Getino M."/>
            <person name="Pursley I."/>
            <person name="Horton D.L."/>
            <person name="Alikhan N.F."/>
            <person name="Baker D."/>
            <person name="Gharbi K."/>
            <person name="Hall N."/>
            <person name="Watson M."/>
            <person name="Adriaenssens E.M."/>
            <person name="Foster-Nyarko E."/>
            <person name="Jarju S."/>
            <person name="Secka A."/>
            <person name="Antonio M."/>
            <person name="Oren A."/>
            <person name="Chaudhuri R.R."/>
            <person name="La Ragione R."/>
            <person name="Hildebrand F."/>
            <person name="Pallen M.J."/>
        </authorList>
    </citation>
    <scope>NUCLEOTIDE SEQUENCE</scope>
    <source>
        <strain evidence="14">ChiSjej5B23-15282</strain>
    </source>
</reference>
<proteinExistence type="inferred from homology"/>
<feature type="region of interest" description="Interaction with substrate tRNA" evidence="10">
    <location>
        <begin position="38"/>
        <end position="41"/>
    </location>
</feature>
<dbReference type="NCBIfam" id="TIGR00174">
    <property type="entry name" value="miaA"/>
    <property type="match status" value="1"/>
</dbReference>
<dbReference type="InterPro" id="IPR027417">
    <property type="entry name" value="P-loop_NTPase"/>
</dbReference>
<dbReference type="Proteomes" id="UP000824243">
    <property type="component" value="Unassembled WGS sequence"/>
</dbReference>
<evidence type="ECO:0000256" key="7">
    <source>
        <dbReference type="ARBA" id="ARBA00022840"/>
    </source>
</evidence>
<comment type="caution">
    <text evidence="10">Lacks conserved residue(s) required for the propagation of feature annotation.</text>
</comment>
<evidence type="ECO:0000256" key="1">
    <source>
        <dbReference type="ARBA" id="ARBA00001946"/>
    </source>
</evidence>
<evidence type="ECO:0000256" key="2">
    <source>
        <dbReference type="ARBA" id="ARBA00003213"/>
    </source>
</evidence>
<evidence type="ECO:0000256" key="4">
    <source>
        <dbReference type="ARBA" id="ARBA00022679"/>
    </source>
</evidence>
<comment type="catalytic activity">
    <reaction evidence="9 10 11">
        <text>adenosine(37) in tRNA + dimethylallyl diphosphate = N(6)-dimethylallyladenosine(37) in tRNA + diphosphate</text>
        <dbReference type="Rhea" id="RHEA:26482"/>
        <dbReference type="Rhea" id="RHEA-COMP:10162"/>
        <dbReference type="Rhea" id="RHEA-COMP:10375"/>
        <dbReference type="ChEBI" id="CHEBI:33019"/>
        <dbReference type="ChEBI" id="CHEBI:57623"/>
        <dbReference type="ChEBI" id="CHEBI:74411"/>
        <dbReference type="ChEBI" id="CHEBI:74415"/>
        <dbReference type="EC" id="2.5.1.75"/>
    </reaction>
</comment>
<feature type="binding site" evidence="10">
    <location>
        <begin position="13"/>
        <end position="20"/>
    </location>
    <ligand>
        <name>ATP</name>
        <dbReference type="ChEBI" id="CHEBI:30616"/>
    </ligand>
</feature>
<organism evidence="14 15">
    <name type="scientific">Candidatus Mediterraneibacter caccavium</name>
    <dbReference type="NCBI Taxonomy" id="2838661"/>
    <lineage>
        <taxon>Bacteria</taxon>
        <taxon>Bacillati</taxon>
        <taxon>Bacillota</taxon>
        <taxon>Clostridia</taxon>
        <taxon>Lachnospirales</taxon>
        <taxon>Lachnospiraceae</taxon>
        <taxon>Mediterraneibacter</taxon>
    </lineage>
</organism>
<dbReference type="GO" id="GO:0006400">
    <property type="term" value="P:tRNA modification"/>
    <property type="evidence" value="ECO:0007669"/>
    <property type="project" value="TreeGrafter"/>
</dbReference>
<keyword evidence="7 10" id="KW-0067">ATP-binding</keyword>
<dbReference type="InterPro" id="IPR018022">
    <property type="entry name" value="IPT"/>
</dbReference>
<dbReference type="InterPro" id="IPR039657">
    <property type="entry name" value="Dimethylallyltransferase"/>
</dbReference>
<keyword evidence="4 10" id="KW-0808">Transferase</keyword>
<sequence length="303" mass="35224">MKSNLSNIIVIAGTNASGKSSLAIGLAKKYGGEIVSADSRQVYRGFDLCSGKVTREERDQVPHHLLDVCDIEEPYSVADYQKAAYEVIDQILQRGHIPFLVGGTGLYISSVVRGYDFQEETIDAAYRNELEKKSLEELQDMLSDEAKTFLGENNSDRNNKRRLIRLLEKTRNGEKLTAQNSPRYKALQLGVTWEKSILHRRIDERLKQRLDQGMIDEVQCYLAAGNSPEYLYRLGLEYRYVADYLDGKYPSFEEFYDHLSQAIKRFAKRQMTWFRRDTAIHWLDMEREYFEQACKLLDRFLKK</sequence>
<dbReference type="Pfam" id="PF01715">
    <property type="entry name" value="IPPT"/>
    <property type="match status" value="1"/>
</dbReference>
<keyword evidence="8 10" id="KW-0460">Magnesium</keyword>
<evidence type="ECO:0000256" key="10">
    <source>
        <dbReference type="HAMAP-Rule" id="MF_00185"/>
    </source>
</evidence>
<evidence type="ECO:0000256" key="9">
    <source>
        <dbReference type="ARBA" id="ARBA00049563"/>
    </source>
</evidence>
<evidence type="ECO:0000256" key="8">
    <source>
        <dbReference type="ARBA" id="ARBA00022842"/>
    </source>
</evidence>
<dbReference type="GO" id="GO:0005524">
    <property type="term" value="F:ATP binding"/>
    <property type="evidence" value="ECO:0007669"/>
    <property type="project" value="UniProtKB-UniRule"/>
</dbReference>
<evidence type="ECO:0000256" key="13">
    <source>
        <dbReference type="RuleBase" id="RU003785"/>
    </source>
</evidence>
<dbReference type="EMBL" id="DXFA01000125">
    <property type="protein sequence ID" value="HIX48766.1"/>
    <property type="molecule type" value="Genomic_DNA"/>
</dbReference>
<evidence type="ECO:0000256" key="3">
    <source>
        <dbReference type="ARBA" id="ARBA00005842"/>
    </source>
</evidence>
<evidence type="ECO:0000313" key="15">
    <source>
        <dbReference type="Proteomes" id="UP000824243"/>
    </source>
</evidence>
<evidence type="ECO:0000256" key="12">
    <source>
        <dbReference type="RuleBase" id="RU003784"/>
    </source>
</evidence>
<dbReference type="PANTHER" id="PTHR11088:SF60">
    <property type="entry name" value="TRNA DIMETHYLALLYLTRANSFERASE"/>
    <property type="match status" value="1"/>
</dbReference>
<keyword evidence="5 10" id="KW-0819">tRNA processing</keyword>
<dbReference type="SUPFAM" id="SSF52540">
    <property type="entry name" value="P-loop containing nucleoside triphosphate hydrolases"/>
    <property type="match status" value="1"/>
</dbReference>
<evidence type="ECO:0000313" key="14">
    <source>
        <dbReference type="EMBL" id="HIX48766.1"/>
    </source>
</evidence>